<dbReference type="EMBL" id="JABCKI010009186">
    <property type="protein sequence ID" value="KAG5633123.1"/>
    <property type="molecule type" value="Genomic_DNA"/>
</dbReference>
<gene>
    <name evidence="2" type="ORF">H0H81_010753</name>
</gene>
<reference evidence="2" key="2">
    <citation type="submission" date="2021-10" db="EMBL/GenBank/DDBJ databases">
        <title>Phylogenomics reveals ancestral predisposition of the termite-cultivated fungus Termitomyces towards a domesticated lifestyle.</title>
        <authorList>
            <person name="Auxier B."/>
            <person name="Grum-Grzhimaylo A."/>
            <person name="Cardenas M.E."/>
            <person name="Lodge J.D."/>
            <person name="Laessoe T."/>
            <person name="Pedersen O."/>
            <person name="Smith M.E."/>
            <person name="Kuyper T.W."/>
            <person name="Franco-Molano E.A."/>
            <person name="Baroni T.J."/>
            <person name="Aanen D.K."/>
        </authorList>
    </citation>
    <scope>NUCLEOTIDE SEQUENCE</scope>
    <source>
        <strain evidence="2">D49</strain>
    </source>
</reference>
<evidence type="ECO:0000313" key="2">
    <source>
        <dbReference type="EMBL" id="KAG5633123.1"/>
    </source>
</evidence>
<dbReference type="Proteomes" id="UP000717328">
    <property type="component" value="Unassembled WGS sequence"/>
</dbReference>
<organism evidence="2 3">
    <name type="scientific">Sphagnurus paluster</name>
    <dbReference type="NCBI Taxonomy" id="117069"/>
    <lineage>
        <taxon>Eukaryota</taxon>
        <taxon>Fungi</taxon>
        <taxon>Dikarya</taxon>
        <taxon>Basidiomycota</taxon>
        <taxon>Agaricomycotina</taxon>
        <taxon>Agaricomycetes</taxon>
        <taxon>Agaricomycetidae</taxon>
        <taxon>Agaricales</taxon>
        <taxon>Tricholomatineae</taxon>
        <taxon>Lyophyllaceae</taxon>
        <taxon>Sphagnurus</taxon>
    </lineage>
</organism>
<sequence length="172" mass="18509">MRDGRSRTLDAAVNNIVDGAVTTTTTSQSLSGALEFFSNLFVILGDAWIRLGSTSSPFQATRDLFGTIQQQAMPSVPINTELANVNEQTRLDARSHAVDASVVLGDVHTERRIIHTPQPDGPATSSQLPAPTDPRSLSLVSSIRKRKPGPFNLQLPNFSPAFPLPSMTLGED</sequence>
<name>A0A9P7FNF0_9AGAR</name>
<feature type="region of interest" description="Disordered" evidence="1">
    <location>
        <begin position="114"/>
        <end position="172"/>
    </location>
</feature>
<proteinExistence type="predicted"/>
<comment type="caution">
    <text evidence="2">The sequence shown here is derived from an EMBL/GenBank/DDBJ whole genome shotgun (WGS) entry which is preliminary data.</text>
</comment>
<keyword evidence="3" id="KW-1185">Reference proteome</keyword>
<evidence type="ECO:0000313" key="3">
    <source>
        <dbReference type="Proteomes" id="UP000717328"/>
    </source>
</evidence>
<protein>
    <submittedName>
        <fullName evidence="2">Uncharacterized protein</fullName>
    </submittedName>
</protein>
<accession>A0A9P7FNF0</accession>
<reference evidence="2" key="1">
    <citation type="submission" date="2021-02" db="EMBL/GenBank/DDBJ databases">
        <authorList>
            <person name="Nieuwenhuis M."/>
            <person name="Van De Peppel L.J.J."/>
        </authorList>
    </citation>
    <scope>NUCLEOTIDE SEQUENCE</scope>
    <source>
        <strain evidence="2">D49</strain>
    </source>
</reference>
<dbReference type="AlphaFoldDB" id="A0A9P7FNF0"/>
<evidence type="ECO:0000256" key="1">
    <source>
        <dbReference type="SAM" id="MobiDB-lite"/>
    </source>
</evidence>